<comment type="function">
    <text evidence="6">Methylates ribosomal protein L11.</text>
</comment>
<name>A0ABS9Z5X2_9HYPH</name>
<evidence type="ECO:0000256" key="5">
    <source>
        <dbReference type="ARBA" id="ARBA00022691"/>
    </source>
</evidence>
<sequence length="314" mass="33443">MLEGLPPNNAAFLMRLRCGEDQARSVADLVVETFDPAETAAAAFEEKSSTESWAATPWVVEVYFGHAPDEENVRALVAAAVGEELAQRVEFGRVEQKDWVAASLEGLSAVRAGRFLVHGSHDRARVRANDIGLEIEAALAFGTGHHGTTRGCLLFIDDILKRRRPGAAIDVGCGTGVLAMALARALREKVAAGDIDGGAVAAARGNALLNGAGPWVRPVVAKGVDHPALDRPGHYDLILANILARPLRRLAPSLARIAAPDAEIVLSGLLARDVPGVLSAYRAQGFSLWRRRDLEGWATLLLRRSGAAPKPVQD</sequence>
<comment type="caution">
    <text evidence="7">The sequence shown here is derived from an EMBL/GenBank/DDBJ whole genome shotgun (WGS) entry which is preliminary data.</text>
</comment>
<dbReference type="PANTHER" id="PTHR43648:SF1">
    <property type="entry name" value="ELECTRON TRANSFER FLAVOPROTEIN BETA SUBUNIT LYSINE METHYLTRANSFERASE"/>
    <property type="match status" value="1"/>
</dbReference>
<dbReference type="InterPro" id="IPR050078">
    <property type="entry name" value="Ribosomal_L11_MeTrfase_PrmA"/>
</dbReference>
<proteinExistence type="inferred from homology"/>
<keyword evidence="5 6" id="KW-0949">S-adenosyl-L-methionine</keyword>
<dbReference type="EMBL" id="JAIVFP010000001">
    <property type="protein sequence ID" value="MCI4683029.1"/>
    <property type="molecule type" value="Genomic_DNA"/>
</dbReference>
<protein>
    <recommendedName>
        <fullName evidence="6">Ribosomal protein L11 methyltransferase</fullName>
        <shortName evidence="6">L11 Mtase</shortName>
        <ecNumber evidence="6">2.1.1.-</ecNumber>
    </recommendedName>
</protein>
<evidence type="ECO:0000313" key="7">
    <source>
        <dbReference type="EMBL" id="MCI4683029.1"/>
    </source>
</evidence>
<dbReference type="RefSeq" id="WP_243067001.1">
    <property type="nucleotide sequence ID" value="NZ_JAIVFK010000012.1"/>
</dbReference>
<evidence type="ECO:0000313" key="8">
    <source>
        <dbReference type="Proteomes" id="UP001139104"/>
    </source>
</evidence>
<comment type="subcellular location">
    <subcellularLocation>
        <location evidence="6">Cytoplasm</location>
    </subcellularLocation>
</comment>
<gene>
    <name evidence="6" type="primary">prmA</name>
    <name evidence="7" type="ORF">K2U94_09665</name>
</gene>
<dbReference type="Gene3D" id="3.40.50.150">
    <property type="entry name" value="Vaccinia Virus protein VP39"/>
    <property type="match status" value="1"/>
</dbReference>
<keyword evidence="7" id="KW-0689">Ribosomal protein</keyword>
<keyword evidence="7" id="KW-0687">Ribonucleoprotein</keyword>
<dbReference type="InterPro" id="IPR029063">
    <property type="entry name" value="SAM-dependent_MTases_sf"/>
</dbReference>
<dbReference type="SUPFAM" id="SSF53335">
    <property type="entry name" value="S-adenosyl-L-methionine-dependent methyltransferases"/>
    <property type="match status" value="1"/>
</dbReference>
<dbReference type="Pfam" id="PF06325">
    <property type="entry name" value="PrmA"/>
    <property type="match status" value="1"/>
</dbReference>
<dbReference type="Proteomes" id="UP001139104">
    <property type="component" value="Unassembled WGS sequence"/>
</dbReference>
<comment type="catalytic activity">
    <reaction evidence="6">
        <text>L-lysyl-[protein] + 3 S-adenosyl-L-methionine = N(6),N(6),N(6)-trimethyl-L-lysyl-[protein] + 3 S-adenosyl-L-homocysteine + 3 H(+)</text>
        <dbReference type="Rhea" id="RHEA:54192"/>
        <dbReference type="Rhea" id="RHEA-COMP:9752"/>
        <dbReference type="Rhea" id="RHEA-COMP:13826"/>
        <dbReference type="ChEBI" id="CHEBI:15378"/>
        <dbReference type="ChEBI" id="CHEBI:29969"/>
        <dbReference type="ChEBI" id="CHEBI:57856"/>
        <dbReference type="ChEBI" id="CHEBI:59789"/>
        <dbReference type="ChEBI" id="CHEBI:61961"/>
    </reaction>
</comment>
<dbReference type="EC" id="2.1.1.-" evidence="6"/>
<feature type="binding site" evidence="6">
    <location>
        <position position="149"/>
    </location>
    <ligand>
        <name>S-adenosyl-L-methionine</name>
        <dbReference type="ChEBI" id="CHEBI:59789"/>
    </ligand>
</feature>
<dbReference type="InterPro" id="IPR004498">
    <property type="entry name" value="Ribosomal_PrmA_MeTrfase"/>
</dbReference>
<dbReference type="GO" id="GO:0005840">
    <property type="term" value="C:ribosome"/>
    <property type="evidence" value="ECO:0007669"/>
    <property type="project" value="UniProtKB-KW"/>
</dbReference>
<keyword evidence="8" id="KW-1185">Reference proteome</keyword>
<keyword evidence="2 6" id="KW-0963">Cytoplasm</keyword>
<keyword evidence="3 6" id="KW-0489">Methyltransferase</keyword>
<feature type="binding site" evidence="6">
    <location>
        <position position="241"/>
    </location>
    <ligand>
        <name>S-adenosyl-L-methionine</name>
        <dbReference type="ChEBI" id="CHEBI:59789"/>
    </ligand>
</feature>
<keyword evidence="4 6" id="KW-0808">Transferase</keyword>
<dbReference type="PANTHER" id="PTHR43648">
    <property type="entry name" value="ELECTRON TRANSFER FLAVOPROTEIN BETA SUBUNIT LYSINE METHYLTRANSFERASE"/>
    <property type="match status" value="1"/>
</dbReference>
<evidence type="ECO:0000256" key="6">
    <source>
        <dbReference type="HAMAP-Rule" id="MF_00735"/>
    </source>
</evidence>
<accession>A0ABS9Z5X2</accession>
<evidence type="ECO:0000256" key="1">
    <source>
        <dbReference type="ARBA" id="ARBA00009741"/>
    </source>
</evidence>
<evidence type="ECO:0000256" key="2">
    <source>
        <dbReference type="ARBA" id="ARBA00022490"/>
    </source>
</evidence>
<dbReference type="GO" id="GO:0032259">
    <property type="term" value="P:methylation"/>
    <property type="evidence" value="ECO:0007669"/>
    <property type="project" value="UniProtKB-KW"/>
</dbReference>
<dbReference type="CDD" id="cd02440">
    <property type="entry name" value="AdoMet_MTases"/>
    <property type="match status" value="1"/>
</dbReference>
<evidence type="ECO:0000256" key="4">
    <source>
        <dbReference type="ARBA" id="ARBA00022679"/>
    </source>
</evidence>
<reference evidence="7" key="1">
    <citation type="journal article" date="2022" name="ISME J.">
        <title>Identification of active gaseous-alkane degraders at natural gas seeps.</title>
        <authorList>
            <person name="Farhan Ul Haque M."/>
            <person name="Hernandez M."/>
            <person name="Crombie A.T."/>
            <person name="Murrell J.C."/>
        </authorList>
    </citation>
    <scope>NUCLEOTIDE SEQUENCE</scope>
    <source>
        <strain evidence="7">PC2</strain>
    </source>
</reference>
<comment type="similarity">
    <text evidence="1 6">Belongs to the methyltransferase superfamily. PrmA family.</text>
</comment>
<evidence type="ECO:0000256" key="3">
    <source>
        <dbReference type="ARBA" id="ARBA00022603"/>
    </source>
</evidence>
<feature type="binding site" evidence="6">
    <location>
        <position position="172"/>
    </location>
    <ligand>
        <name>S-adenosyl-L-methionine</name>
        <dbReference type="ChEBI" id="CHEBI:59789"/>
    </ligand>
</feature>
<dbReference type="HAMAP" id="MF_00735">
    <property type="entry name" value="Methyltr_PrmA"/>
    <property type="match status" value="1"/>
</dbReference>
<organism evidence="7 8">
    <name type="scientific">Candidatus Rhodoblastus alkanivorans</name>
    <dbReference type="NCBI Taxonomy" id="2954117"/>
    <lineage>
        <taxon>Bacteria</taxon>
        <taxon>Pseudomonadati</taxon>
        <taxon>Pseudomonadota</taxon>
        <taxon>Alphaproteobacteria</taxon>
        <taxon>Hyphomicrobiales</taxon>
        <taxon>Rhodoblastaceae</taxon>
        <taxon>Rhodoblastus</taxon>
    </lineage>
</organism>
<dbReference type="GO" id="GO:0008168">
    <property type="term" value="F:methyltransferase activity"/>
    <property type="evidence" value="ECO:0007669"/>
    <property type="project" value="UniProtKB-KW"/>
</dbReference>
<feature type="binding site" evidence="6">
    <location>
        <position position="194"/>
    </location>
    <ligand>
        <name>S-adenosyl-L-methionine</name>
        <dbReference type="ChEBI" id="CHEBI:59789"/>
    </ligand>
</feature>